<feature type="transmembrane region" description="Helical" evidence="5">
    <location>
        <begin position="198"/>
        <end position="220"/>
    </location>
</feature>
<evidence type="ECO:0000256" key="4">
    <source>
        <dbReference type="RuleBase" id="RU361277"/>
    </source>
</evidence>
<keyword evidence="1 4" id="KW-0479">Metal-binding</keyword>
<accession>A0ABV1DBS0</accession>
<keyword evidence="3" id="KW-0560">Oxidoreductase</keyword>
<comment type="caution">
    <text evidence="8">The sequence shown here is derived from an EMBL/GenBank/DDBJ whole genome shotgun (WGS) entry which is preliminary data.</text>
</comment>
<evidence type="ECO:0000256" key="3">
    <source>
        <dbReference type="ARBA" id="ARBA00023002"/>
    </source>
</evidence>
<dbReference type="InterPro" id="IPR036291">
    <property type="entry name" value="NAD(P)-bd_dom_sf"/>
</dbReference>
<name>A0ABV1DBS0_9FIRM</name>
<dbReference type="PANTHER" id="PTHR43401">
    <property type="entry name" value="L-THREONINE 3-DEHYDROGENASE"/>
    <property type="match status" value="1"/>
</dbReference>
<protein>
    <submittedName>
        <fullName evidence="8">Zinc-binding dehydrogenase</fullName>
    </submittedName>
</protein>
<dbReference type="InterPro" id="IPR011032">
    <property type="entry name" value="GroES-like_sf"/>
</dbReference>
<dbReference type="Pfam" id="PF00107">
    <property type="entry name" value="ADH_zinc_N"/>
    <property type="match status" value="1"/>
</dbReference>
<comment type="cofactor">
    <cofactor evidence="4">
        <name>Zn(2+)</name>
        <dbReference type="ChEBI" id="CHEBI:29105"/>
    </cofactor>
</comment>
<keyword evidence="5" id="KW-0812">Transmembrane</keyword>
<dbReference type="Proteomes" id="UP001454086">
    <property type="component" value="Unassembled WGS sequence"/>
</dbReference>
<dbReference type="RefSeq" id="WP_349118607.1">
    <property type="nucleotide sequence ID" value="NZ_JBBMFM010000129.1"/>
</dbReference>
<dbReference type="Gene3D" id="3.40.50.720">
    <property type="entry name" value="NAD(P)-binding Rossmann-like Domain"/>
    <property type="match status" value="1"/>
</dbReference>
<evidence type="ECO:0000313" key="9">
    <source>
        <dbReference type="Proteomes" id="UP001454086"/>
    </source>
</evidence>
<comment type="similarity">
    <text evidence="4">Belongs to the zinc-containing alcohol dehydrogenase family.</text>
</comment>
<organism evidence="8 9">
    <name type="scientific">Enterocloster hominis</name>
    <name type="common">ex Hitch et al. 2024</name>
    <dbReference type="NCBI Taxonomy" id="1917870"/>
    <lineage>
        <taxon>Bacteria</taxon>
        <taxon>Bacillati</taxon>
        <taxon>Bacillota</taxon>
        <taxon>Clostridia</taxon>
        <taxon>Lachnospirales</taxon>
        <taxon>Lachnospiraceae</taxon>
        <taxon>Enterocloster</taxon>
    </lineage>
</organism>
<dbReference type="InterPro" id="IPR002328">
    <property type="entry name" value="ADH_Zn_CS"/>
</dbReference>
<dbReference type="EMBL" id="JBBMFM010000129">
    <property type="protein sequence ID" value="MEQ2427825.1"/>
    <property type="molecule type" value="Genomic_DNA"/>
</dbReference>
<evidence type="ECO:0000313" key="8">
    <source>
        <dbReference type="EMBL" id="MEQ2427825.1"/>
    </source>
</evidence>
<evidence type="ECO:0000259" key="7">
    <source>
        <dbReference type="Pfam" id="PF08240"/>
    </source>
</evidence>
<keyword evidence="2 4" id="KW-0862">Zinc</keyword>
<feature type="domain" description="Alcohol dehydrogenase-like N-terminal" evidence="7">
    <location>
        <begin position="30"/>
        <end position="164"/>
    </location>
</feature>
<proteinExistence type="inferred from homology"/>
<keyword evidence="9" id="KW-1185">Reference proteome</keyword>
<evidence type="ECO:0000256" key="2">
    <source>
        <dbReference type="ARBA" id="ARBA00022833"/>
    </source>
</evidence>
<evidence type="ECO:0000259" key="6">
    <source>
        <dbReference type="Pfam" id="PF00107"/>
    </source>
</evidence>
<dbReference type="PANTHER" id="PTHR43401:SF2">
    <property type="entry name" value="L-THREONINE 3-DEHYDROGENASE"/>
    <property type="match status" value="1"/>
</dbReference>
<dbReference type="PROSITE" id="PS00059">
    <property type="entry name" value="ADH_ZINC"/>
    <property type="match status" value="1"/>
</dbReference>
<dbReference type="Gene3D" id="3.90.180.10">
    <property type="entry name" value="Medium-chain alcohol dehydrogenases, catalytic domain"/>
    <property type="match status" value="1"/>
</dbReference>
<dbReference type="SUPFAM" id="SSF50129">
    <property type="entry name" value="GroES-like"/>
    <property type="match status" value="1"/>
</dbReference>
<sequence>MEKMGKLAACAGYYDIKIQQYPIPEPLEDGIVIKVEAAAVCGGDKGFISDKTEHTPGNIGHEFAGRIISMGSRAKESIHCYGGNLEIGARIVVYPWVTCGKCDSCMTYGDGVCGVCDNGFFYGGVFRRNETTMNHNPCMYPYFKGGFGEYVHIYANTYVWRIPDDMPSKIAVLLDPTAVAVRAVEQTMTSMGGLNEGFSTTSTVLIVGTGAIGILTGMIFRYMGCEKLIMTDLVDKKLEMARQITGADIVLNVAGMTSQQRIERVMELTHGGANIVINCANHPASSIEALQMVRKLGTYVEIGNAMADDNAPTFEINISNIMFSRNAHITSVIANSPKTFDRAFRLLKKHAEIPFERIITHEFYSLGDLLPHLKMMGDADYIKSVLVFREEEDGNEKKDSSD</sequence>
<dbReference type="InterPro" id="IPR050129">
    <property type="entry name" value="Zn_alcohol_dh"/>
</dbReference>
<gene>
    <name evidence="8" type="ORF">WMQ36_22945</name>
</gene>
<reference evidence="8 9" key="1">
    <citation type="submission" date="2024-03" db="EMBL/GenBank/DDBJ databases">
        <title>Human intestinal bacterial collection.</title>
        <authorList>
            <person name="Pauvert C."/>
            <person name="Hitch T.C.A."/>
            <person name="Clavel T."/>
        </authorList>
    </citation>
    <scope>NUCLEOTIDE SEQUENCE [LARGE SCALE GENOMIC DNA]</scope>
    <source>
        <strain evidence="8 9">CLA-SR-H021</strain>
    </source>
</reference>
<evidence type="ECO:0000256" key="5">
    <source>
        <dbReference type="SAM" id="Phobius"/>
    </source>
</evidence>
<dbReference type="InterPro" id="IPR013154">
    <property type="entry name" value="ADH-like_N"/>
</dbReference>
<keyword evidence="5" id="KW-1133">Transmembrane helix</keyword>
<keyword evidence="5" id="KW-0472">Membrane</keyword>
<dbReference type="SUPFAM" id="SSF51735">
    <property type="entry name" value="NAD(P)-binding Rossmann-fold domains"/>
    <property type="match status" value="1"/>
</dbReference>
<dbReference type="Pfam" id="PF08240">
    <property type="entry name" value="ADH_N"/>
    <property type="match status" value="1"/>
</dbReference>
<feature type="domain" description="Alcohol dehydrogenase-like C-terminal" evidence="6">
    <location>
        <begin position="211"/>
        <end position="348"/>
    </location>
</feature>
<dbReference type="InterPro" id="IPR013149">
    <property type="entry name" value="ADH-like_C"/>
</dbReference>
<evidence type="ECO:0000256" key="1">
    <source>
        <dbReference type="ARBA" id="ARBA00022723"/>
    </source>
</evidence>